<keyword evidence="1" id="KW-0472">Membrane</keyword>
<dbReference type="CDD" id="cd05483">
    <property type="entry name" value="retropepsin_like_bacteria"/>
    <property type="match status" value="1"/>
</dbReference>
<dbReference type="Pfam" id="PF13975">
    <property type="entry name" value="gag-asp_proteas"/>
    <property type="match status" value="1"/>
</dbReference>
<evidence type="ECO:0000313" key="2">
    <source>
        <dbReference type="EMBL" id="KMS59557.1"/>
    </source>
</evidence>
<dbReference type="InterPro" id="IPR021109">
    <property type="entry name" value="Peptidase_aspartic_dom_sf"/>
</dbReference>
<sequence length="210" mass="22256">MNLGELGGFLFDQPLLTLTIAAILLAVTAGMVSAARPRVGQVMRNAAYLGLVAALLLTVAQLAGHNGRSEAALWLDRTRPAEIVGKETVIAMRADGHFWVEARLNGEPVDFLIDTGATYTGVSNRVARRVGLRPNEKDEGVLMDTANGTIVAQMASANSLRFGGIEANTLPVAIGPDGEVDTNVIGMNLLSQLASWRVEGSRLILVPKGR</sequence>
<dbReference type="NCBIfam" id="TIGR02281">
    <property type="entry name" value="clan_AA_DTGA"/>
    <property type="match status" value="1"/>
</dbReference>
<dbReference type="PATRIC" id="fig|1114963.3.peg.944"/>
<dbReference type="InterPro" id="IPR011969">
    <property type="entry name" value="Clan_AA_Asp_peptidase_C"/>
</dbReference>
<dbReference type="RefSeq" id="WP_059150304.1">
    <property type="nucleotide sequence ID" value="NZ_KQ130452.1"/>
</dbReference>
<comment type="caution">
    <text evidence="2">The sequence shown here is derived from an EMBL/GenBank/DDBJ whole genome shotgun (WGS) entry which is preliminary data.</text>
</comment>
<feature type="transmembrane region" description="Helical" evidence="1">
    <location>
        <begin position="46"/>
        <end position="64"/>
    </location>
</feature>
<feature type="transmembrane region" description="Helical" evidence="1">
    <location>
        <begin position="15"/>
        <end position="34"/>
    </location>
</feature>
<dbReference type="EMBL" id="JACU01000002">
    <property type="protein sequence ID" value="KMS59557.1"/>
    <property type="molecule type" value="Genomic_DNA"/>
</dbReference>
<accession>A0A0J7Y7E1</accession>
<dbReference type="Proteomes" id="UP000052268">
    <property type="component" value="Unassembled WGS sequence"/>
</dbReference>
<protein>
    <submittedName>
        <fullName evidence="2">Peptidase</fullName>
    </submittedName>
</protein>
<dbReference type="AlphaFoldDB" id="A0A0J7Y7E1"/>
<keyword evidence="1" id="KW-1133">Transmembrane helix</keyword>
<keyword evidence="1" id="KW-0812">Transmembrane</keyword>
<dbReference type="InterPro" id="IPR034122">
    <property type="entry name" value="Retropepsin-like_bacterial"/>
</dbReference>
<organism evidence="2 3">
    <name type="scientific">Novosphingobium barchaimii LL02</name>
    <dbReference type="NCBI Taxonomy" id="1114963"/>
    <lineage>
        <taxon>Bacteria</taxon>
        <taxon>Pseudomonadati</taxon>
        <taxon>Pseudomonadota</taxon>
        <taxon>Alphaproteobacteria</taxon>
        <taxon>Sphingomonadales</taxon>
        <taxon>Sphingomonadaceae</taxon>
        <taxon>Novosphingobium</taxon>
    </lineage>
</organism>
<name>A0A0J7Y7E1_9SPHN</name>
<dbReference type="OrthoDB" id="7595324at2"/>
<evidence type="ECO:0000313" key="3">
    <source>
        <dbReference type="Proteomes" id="UP000052268"/>
    </source>
</evidence>
<dbReference type="Gene3D" id="2.40.70.10">
    <property type="entry name" value="Acid Proteases"/>
    <property type="match status" value="1"/>
</dbReference>
<gene>
    <name evidence="2" type="ORF">V474_10190</name>
</gene>
<dbReference type="SUPFAM" id="SSF50630">
    <property type="entry name" value="Acid proteases"/>
    <property type="match status" value="1"/>
</dbReference>
<keyword evidence="3" id="KW-1185">Reference proteome</keyword>
<reference evidence="2 3" key="1">
    <citation type="journal article" date="2015" name="G3 (Bethesda)">
        <title>Insights into Ongoing Evolution of the Hexachlorocyclohexane Catabolic Pathway from Comparative Genomics of Ten Sphingomonadaceae Strains.</title>
        <authorList>
            <person name="Pearce S.L."/>
            <person name="Oakeshott J.G."/>
            <person name="Pandey G."/>
        </authorList>
    </citation>
    <scope>NUCLEOTIDE SEQUENCE [LARGE SCALE GENOMIC DNA]</scope>
    <source>
        <strain evidence="2 3">LL02</strain>
    </source>
</reference>
<proteinExistence type="predicted"/>
<evidence type="ECO:0000256" key="1">
    <source>
        <dbReference type="SAM" id="Phobius"/>
    </source>
</evidence>